<dbReference type="InterPro" id="IPR001878">
    <property type="entry name" value="Znf_CCHC"/>
</dbReference>
<name>A0ABQ5BPW1_9ASTR</name>
<dbReference type="InterPro" id="IPR036875">
    <property type="entry name" value="Znf_CCHC_sf"/>
</dbReference>
<sequence length="688" mass="79526">MNYMQQPMQNPKDILDPTTAIDMALVLMAKAFKLNNTTPTNNNQRSSSNPRNWQIAQPGMNMDQDRHMLMNVGNLLGHNAVQNSNIQKIANQSSNENVVAARAEGNGNENNENQIRCYNCQGVGHYAGNCTVRPKKRDASYLQTQLQIVQKEEAGIQLNYEVFDFMAAACSCEEIEEVNTNFTLKDNLQQASTSSTQTDSAPVYDLDGSSEVYHDENCYDNDIFNMFTQQEYMEHSGRPVEQQPATVEETRAFFESLYNNLVIEVEKVNTVNRKMKETNADLTIELARYKNHENCFEINQERYDKLERCYQKSVYQEQCLTKKINALHLSFAKQIMTVNEEILNINKQLSKEKLTVLFLREEKKKLKCDFKIRKDELLDKQIQIEKKIKELDNILVKTGKSIQTMHMLSPTPDSFYHTEHKMALGYQNSFYLKQDQQKKQCLYNGKMLLKKHDPPVVYDSAETLQLAQESSLKMKQLNKEIKPANYAKINHLSKIFVKAKSCEELYFSNTSKTASVSNTILKPISIPNEEFSDDTSLKATKFVQDFKSLTREAGASPDKHKALEFEIERLLRTVVSQDIMSIMQINSVVDTSNLQIELDRMKEKLETRIIKNKKEYVVLWNDWYKKCAECKYDKILYYKAYNDMQNQIERLQAHFGDLEGKNMDTQCASDTLDLVSQKLDDEIVSLEF</sequence>
<keyword evidence="1" id="KW-0479">Metal-binding</keyword>
<accession>A0ABQ5BPW1</accession>
<comment type="caution">
    <text evidence="3">The sequence shown here is derived from an EMBL/GenBank/DDBJ whole genome shotgun (WGS) entry which is preliminary data.</text>
</comment>
<dbReference type="PROSITE" id="PS50158">
    <property type="entry name" value="ZF_CCHC"/>
    <property type="match status" value="1"/>
</dbReference>
<dbReference type="Gene3D" id="4.10.60.10">
    <property type="entry name" value="Zinc finger, CCHC-type"/>
    <property type="match status" value="1"/>
</dbReference>
<organism evidence="3 4">
    <name type="scientific">Tanacetum coccineum</name>
    <dbReference type="NCBI Taxonomy" id="301880"/>
    <lineage>
        <taxon>Eukaryota</taxon>
        <taxon>Viridiplantae</taxon>
        <taxon>Streptophyta</taxon>
        <taxon>Embryophyta</taxon>
        <taxon>Tracheophyta</taxon>
        <taxon>Spermatophyta</taxon>
        <taxon>Magnoliopsida</taxon>
        <taxon>eudicotyledons</taxon>
        <taxon>Gunneridae</taxon>
        <taxon>Pentapetalae</taxon>
        <taxon>asterids</taxon>
        <taxon>campanulids</taxon>
        <taxon>Asterales</taxon>
        <taxon>Asteraceae</taxon>
        <taxon>Asteroideae</taxon>
        <taxon>Anthemideae</taxon>
        <taxon>Anthemidinae</taxon>
        <taxon>Tanacetum</taxon>
    </lineage>
</organism>
<protein>
    <submittedName>
        <fullName evidence="3">Retrovirus-related pol polyprotein from transposon TNT 1-94</fullName>
    </submittedName>
</protein>
<evidence type="ECO:0000259" key="2">
    <source>
        <dbReference type="PROSITE" id="PS50158"/>
    </source>
</evidence>
<keyword evidence="1" id="KW-0863">Zinc-finger</keyword>
<evidence type="ECO:0000313" key="4">
    <source>
        <dbReference type="Proteomes" id="UP001151760"/>
    </source>
</evidence>
<keyword evidence="1" id="KW-0862">Zinc</keyword>
<gene>
    <name evidence="3" type="ORF">Tco_0875591</name>
</gene>
<proteinExistence type="predicted"/>
<evidence type="ECO:0000256" key="1">
    <source>
        <dbReference type="PROSITE-ProRule" id="PRU00047"/>
    </source>
</evidence>
<dbReference type="Proteomes" id="UP001151760">
    <property type="component" value="Unassembled WGS sequence"/>
</dbReference>
<dbReference type="EMBL" id="BQNB010013511">
    <property type="protein sequence ID" value="GJT16885.1"/>
    <property type="molecule type" value="Genomic_DNA"/>
</dbReference>
<keyword evidence="4" id="KW-1185">Reference proteome</keyword>
<evidence type="ECO:0000313" key="3">
    <source>
        <dbReference type="EMBL" id="GJT16885.1"/>
    </source>
</evidence>
<reference evidence="3" key="2">
    <citation type="submission" date="2022-01" db="EMBL/GenBank/DDBJ databases">
        <authorList>
            <person name="Yamashiro T."/>
            <person name="Shiraishi A."/>
            <person name="Satake H."/>
            <person name="Nakayama K."/>
        </authorList>
    </citation>
    <scope>NUCLEOTIDE SEQUENCE</scope>
</reference>
<feature type="domain" description="CCHC-type" evidence="2">
    <location>
        <begin position="116"/>
        <end position="130"/>
    </location>
</feature>
<reference evidence="3" key="1">
    <citation type="journal article" date="2022" name="Int. J. Mol. Sci.">
        <title>Draft Genome of Tanacetum Coccineum: Genomic Comparison of Closely Related Tanacetum-Family Plants.</title>
        <authorList>
            <person name="Yamashiro T."/>
            <person name="Shiraishi A."/>
            <person name="Nakayama K."/>
            <person name="Satake H."/>
        </authorList>
    </citation>
    <scope>NUCLEOTIDE SEQUENCE</scope>
</reference>
<dbReference type="SUPFAM" id="SSF57756">
    <property type="entry name" value="Retrovirus zinc finger-like domains"/>
    <property type="match status" value="1"/>
</dbReference>